<feature type="region of interest" description="Disordered" evidence="1">
    <location>
        <begin position="273"/>
        <end position="310"/>
    </location>
</feature>
<reference evidence="4" key="1">
    <citation type="submission" date="2022-07" db="EMBL/GenBank/DDBJ databases">
        <title>Phylogenomic reconstructions and comparative analyses of Kickxellomycotina fungi.</title>
        <authorList>
            <person name="Reynolds N.K."/>
            <person name="Stajich J.E."/>
            <person name="Barry K."/>
            <person name="Grigoriev I.V."/>
            <person name="Crous P."/>
            <person name="Smith M.E."/>
        </authorList>
    </citation>
    <scope>NUCLEOTIDE SEQUENCE</scope>
    <source>
        <strain evidence="4">BCRC 34381</strain>
    </source>
</reference>
<dbReference type="Proteomes" id="UP001143981">
    <property type="component" value="Unassembled WGS sequence"/>
</dbReference>
<dbReference type="PANTHER" id="PTHR14209">
    <property type="entry name" value="ISOAMYL ACETATE-HYDROLYZING ESTERASE 1"/>
    <property type="match status" value="1"/>
</dbReference>
<evidence type="ECO:0000313" key="5">
    <source>
        <dbReference type="Proteomes" id="UP001143981"/>
    </source>
</evidence>
<dbReference type="OrthoDB" id="671439at2759"/>
<dbReference type="InterPro" id="IPR036514">
    <property type="entry name" value="SGNH_hydro_sf"/>
</dbReference>
<dbReference type="CDD" id="cd01838">
    <property type="entry name" value="Isoamyl_acetate_hydrolase_like"/>
    <property type="match status" value="1"/>
</dbReference>
<evidence type="ECO:0000313" key="4">
    <source>
        <dbReference type="EMBL" id="KAJ1728192.1"/>
    </source>
</evidence>
<keyword evidence="5" id="KW-1185">Reference proteome</keyword>
<organism evidence="4 5">
    <name type="scientific">Coemansia biformis</name>
    <dbReference type="NCBI Taxonomy" id="1286918"/>
    <lineage>
        <taxon>Eukaryota</taxon>
        <taxon>Fungi</taxon>
        <taxon>Fungi incertae sedis</taxon>
        <taxon>Zoopagomycota</taxon>
        <taxon>Kickxellomycotina</taxon>
        <taxon>Kickxellomycetes</taxon>
        <taxon>Kickxellales</taxon>
        <taxon>Kickxellaceae</taxon>
        <taxon>Coemansia</taxon>
    </lineage>
</organism>
<evidence type="ECO:0000259" key="3">
    <source>
        <dbReference type="Pfam" id="PF13472"/>
    </source>
</evidence>
<dbReference type="SUPFAM" id="SSF52266">
    <property type="entry name" value="SGNH hydrolase"/>
    <property type="match status" value="1"/>
</dbReference>
<evidence type="ECO:0000256" key="2">
    <source>
        <dbReference type="SAM" id="Phobius"/>
    </source>
</evidence>
<dbReference type="EMBL" id="JANBOI010000874">
    <property type="protein sequence ID" value="KAJ1728192.1"/>
    <property type="molecule type" value="Genomic_DNA"/>
</dbReference>
<protein>
    <submittedName>
        <fullName evidence="4">Isoamyl acetate-hydrolyzing esterase</fullName>
    </submittedName>
</protein>
<dbReference type="PANTHER" id="PTHR14209:SF19">
    <property type="entry name" value="ISOAMYL ACETATE-HYDROLYZING ESTERASE 1 HOMOLOG"/>
    <property type="match status" value="1"/>
</dbReference>
<feature type="transmembrane region" description="Helical" evidence="2">
    <location>
        <begin position="12"/>
        <end position="34"/>
    </location>
</feature>
<dbReference type="InterPro" id="IPR045136">
    <property type="entry name" value="Iah1-like"/>
</dbReference>
<keyword evidence="2" id="KW-1133">Transmembrane helix</keyword>
<dbReference type="Gene3D" id="3.40.50.1110">
    <property type="entry name" value="SGNH hydrolase"/>
    <property type="match status" value="2"/>
</dbReference>
<feature type="domain" description="SGNH hydrolase-type esterase" evidence="3">
    <location>
        <begin position="57"/>
        <end position="251"/>
    </location>
</feature>
<sequence>MARVFGRALPTVVLYATVTLLLGFNALYLLAHYYGYTGGGAGTAAVVQYPLYSALIVFGDSITQGGNSVRYRGFVARLTDIYTRRMDVLNRGFSGYNTRNALSVADKVFPIVPPPSARSAAAQRLMQTSKREPAFPGRARAPRLCLIFFGANDARAAQFAQHVPLDEFRANLLRLIALLRNPASQHYSPDTRILLITPPAVGDRMMDEIERRDGHHPGWRNDVTKQYADAVKEVAEVSRLPVIDLWTWIEDLVHGTAESDPLALRLPEDSAKYRVEGDDDDDDDADKNWSSHTLSTTQAASGTNQATNGTSPFEGYERFLSDGLHLNAGGNELLFKLTLAKVMEEWPDMKPRWKSNIEAQIYPE</sequence>
<keyword evidence="2" id="KW-0812">Transmembrane</keyword>
<dbReference type="GO" id="GO:0016298">
    <property type="term" value="F:lipase activity"/>
    <property type="evidence" value="ECO:0007669"/>
    <property type="project" value="InterPro"/>
</dbReference>
<dbReference type="InterPro" id="IPR008265">
    <property type="entry name" value="Lipase_GDSL_AS"/>
</dbReference>
<dbReference type="PROSITE" id="PS01098">
    <property type="entry name" value="LIPASE_GDSL_SER"/>
    <property type="match status" value="1"/>
</dbReference>
<comment type="caution">
    <text evidence="4">The sequence shown here is derived from an EMBL/GenBank/DDBJ whole genome shotgun (WGS) entry which is preliminary data.</text>
</comment>
<feature type="compositionally biased region" description="Polar residues" evidence="1">
    <location>
        <begin position="288"/>
        <end position="310"/>
    </location>
</feature>
<accession>A0A9W8CUY3</accession>
<dbReference type="AlphaFoldDB" id="A0A9W8CUY3"/>
<dbReference type="InterPro" id="IPR013830">
    <property type="entry name" value="SGNH_hydro"/>
</dbReference>
<name>A0A9W8CUY3_9FUNG</name>
<dbReference type="Pfam" id="PF13472">
    <property type="entry name" value="Lipase_GDSL_2"/>
    <property type="match status" value="1"/>
</dbReference>
<dbReference type="GO" id="GO:0006629">
    <property type="term" value="P:lipid metabolic process"/>
    <property type="evidence" value="ECO:0007669"/>
    <property type="project" value="InterPro"/>
</dbReference>
<keyword evidence="2" id="KW-0472">Membrane</keyword>
<proteinExistence type="predicted"/>
<gene>
    <name evidence="4" type="primary">IAH1_2</name>
    <name evidence="4" type="ORF">LPJ61_004165</name>
</gene>
<evidence type="ECO:0000256" key="1">
    <source>
        <dbReference type="SAM" id="MobiDB-lite"/>
    </source>
</evidence>